<comment type="caution">
    <text evidence="1">The sequence shown here is derived from an EMBL/GenBank/DDBJ whole genome shotgun (WGS) entry which is preliminary data.</text>
</comment>
<protein>
    <submittedName>
        <fullName evidence="1">Uncharacterized protein</fullName>
    </submittedName>
</protein>
<reference evidence="1" key="1">
    <citation type="submission" date="2024-02" db="EMBL/GenBank/DDBJ databases">
        <title>Metagenome Assembled Genome of Zalaria obscura JY119.</title>
        <authorList>
            <person name="Vighnesh L."/>
            <person name="Jagadeeshwari U."/>
            <person name="Venkata Ramana C."/>
            <person name="Sasikala C."/>
        </authorList>
    </citation>
    <scope>NUCLEOTIDE SEQUENCE</scope>
    <source>
        <strain evidence="1">JY119</strain>
    </source>
</reference>
<accession>A0ACC3SM16</accession>
<sequence>MHLSVDRLSTKRLQVLHTRPLHTRCQTARQITTTSLLTLSPLPFNQQTKMTYRWEDAPGLGESSTARLLTPSALTLVPSDEPQLTVNDTKNTTAASAKRP</sequence>
<proteinExistence type="predicted"/>
<name>A0ACC3SM16_9PEZI</name>
<dbReference type="Proteomes" id="UP001320706">
    <property type="component" value="Unassembled WGS sequence"/>
</dbReference>
<evidence type="ECO:0000313" key="2">
    <source>
        <dbReference type="Proteomes" id="UP001320706"/>
    </source>
</evidence>
<dbReference type="EMBL" id="JAMKPW020000004">
    <property type="protein sequence ID" value="KAK8219266.1"/>
    <property type="molecule type" value="Genomic_DNA"/>
</dbReference>
<organism evidence="1 2">
    <name type="scientific">Zalaria obscura</name>
    <dbReference type="NCBI Taxonomy" id="2024903"/>
    <lineage>
        <taxon>Eukaryota</taxon>
        <taxon>Fungi</taxon>
        <taxon>Dikarya</taxon>
        <taxon>Ascomycota</taxon>
        <taxon>Pezizomycotina</taxon>
        <taxon>Dothideomycetes</taxon>
        <taxon>Dothideomycetidae</taxon>
        <taxon>Dothideales</taxon>
        <taxon>Zalariaceae</taxon>
        <taxon>Zalaria</taxon>
    </lineage>
</organism>
<gene>
    <name evidence="1" type="ORF">M8818_001000</name>
</gene>
<keyword evidence="2" id="KW-1185">Reference proteome</keyword>
<evidence type="ECO:0000313" key="1">
    <source>
        <dbReference type="EMBL" id="KAK8219266.1"/>
    </source>
</evidence>